<keyword evidence="5" id="KW-0285">Flavoprotein</keyword>
<evidence type="ECO:0000256" key="6">
    <source>
        <dbReference type="ARBA" id="ARBA00022643"/>
    </source>
</evidence>
<reference evidence="16 17" key="2">
    <citation type="journal article" date="2016" name="Genome Announc.">
        <title>Complete Genome Sequences of Two Interactive Moderate Thermophiles, Paenibacillus napthalenovorans 32O-Y and Paenibacillus sp. 32O-W.</title>
        <authorList>
            <person name="Butler R.R.III."/>
            <person name="Wang J."/>
            <person name="Stark B.C."/>
            <person name="Pombert J.F."/>
        </authorList>
    </citation>
    <scope>NUCLEOTIDE SEQUENCE [LARGE SCALE GENOMIC DNA]</scope>
    <source>
        <strain evidence="16 17">32O-Y</strain>
    </source>
</reference>
<dbReference type="InterPro" id="IPR013785">
    <property type="entry name" value="Aldolase_TIM"/>
</dbReference>
<dbReference type="GO" id="GO:0019676">
    <property type="term" value="P:ammonia assimilation cycle"/>
    <property type="evidence" value="ECO:0007669"/>
    <property type="project" value="TreeGrafter"/>
</dbReference>
<comment type="similarity">
    <text evidence="3">Belongs to the glutamate synthase family.</text>
</comment>
<dbReference type="PANTHER" id="PTHR11938:SF133">
    <property type="entry name" value="GLUTAMATE SYNTHASE (NADH)"/>
    <property type="match status" value="1"/>
</dbReference>
<dbReference type="SUPFAM" id="SSF56235">
    <property type="entry name" value="N-terminal nucleophile aminohydrolases (Ntn hydrolases)"/>
    <property type="match status" value="1"/>
</dbReference>
<dbReference type="Gene3D" id="2.160.20.60">
    <property type="entry name" value="Glutamate synthase, alpha subunit, C-terminal domain"/>
    <property type="match status" value="1"/>
</dbReference>
<keyword evidence="10" id="KW-0408">Iron</keyword>
<dbReference type="Pfam" id="PF04898">
    <property type="entry name" value="Glu_syn_central"/>
    <property type="match status" value="1"/>
</dbReference>
<evidence type="ECO:0000256" key="10">
    <source>
        <dbReference type="ARBA" id="ARBA00023004"/>
    </source>
</evidence>
<evidence type="ECO:0000256" key="11">
    <source>
        <dbReference type="ARBA" id="ARBA00023014"/>
    </source>
</evidence>
<keyword evidence="13" id="KW-0003">3Fe-4S</keyword>
<dbReference type="InterPro" id="IPR006982">
    <property type="entry name" value="Glu_synth_centr_N"/>
</dbReference>
<comment type="cofactor">
    <cofactor evidence="1">
        <name>FMN</name>
        <dbReference type="ChEBI" id="CHEBI:58210"/>
    </cofactor>
</comment>
<evidence type="ECO:0000256" key="14">
    <source>
        <dbReference type="ARBA" id="ARBA00029440"/>
    </source>
</evidence>
<evidence type="ECO:0000259" key="15">
    <source>
        <dbReference type="PROSITE" id="PS51278"/>
    </source>
</evidence>
<dbReference type="InterPro" id="IPR029055">
    <property type="entry name" value="Ntn_hydrolases_N"/>
</dbReference>
<keyword evidence="8" id="KW-0315">Glutamine amidotransferase</keyword>
<dbReference type="GO" id="GO:0015930">
    <property type="term" value="F:glutamate synthase activity"/>
    <property type="evidence" value="ECO:0007669"/>
    <property type="project" value="InterPro"/>
</dbReference>
<dbReference type="InterPro" id="IPR050711">
    <property type="entry name" value="ET-N_metabolism_enzyme"/>
</dbReference>
<dbReference type="Gene3D" id="3.60.20.10">
    <property type="entry name" value="Glutamine Phosphoribosylpyrophosphate, subunit 1, domain 1"/>
    <property type="match status" value="1"/>
</dbReference>
<keyword evidence="12" id="KW-0314">Glutamate biosynthesis</keyword>
<proteinExistence type="inferred from homology"/>
<dbReference type="PROSITE" id="PS51278">
    <property type="entry name" value="GATASE_TYPE_2"/>
    <property type="match status" value="1"/>
</dbReference>
<keyword evidence="11" id="KW-0411">Iron-sulfur</keyword>
<keyword evidence="4" id="KW-0028">Amino-acid biosynthesis</keyword>
<dbReference type="CDD" id="cd00504">
    <property type="entry name" value="GXGXG"/>
    <property type="match status" value="1"/>
</dbReference>
<keyword evidence="7" id="KW-0479">Metal-binding</keyword>
<keyword evidence="6" id="KW-0288">FMN</keyword>
<evidence type="ECO:0000256" key="3">
    <source>
        <dbReference type="ARBA" id="ARBA00009716"/>
    </source>
</evidence>
<evidence type="ECO:0000313" key="17">
    <source>
        <dbReference type="Proteomes" id="UP000061660"/>
    </source>
</evidence>
<dbReference type="InterPro" id="IPR036485">
    <property type="entry name" value="Glu_synth_asu_C_sf"/>
</dbReference>
<dbReference type="InterPro" id="IPR017932">
    <property type="entry name" value="GATase_2_dom"/>
</dbReference>
<dbReference type="SUPFAM" id="SSF69336">
    <property type="entry name" value="Alpha subunit of glutamate synthase, C-terminal domain"/>
    <property type="match status" value="1"/>
</dbReference>
<evidence type="ECO:0000256" key="12">
    <source>
        <dbReference type="ARBA" id="ARBA00023164"/>
    </source>
</evidence>
<dbReference type="PATRIC" id="fig|162209.4.peg.4119"/>
<dbReference type="GO" id="GO:0051538">
    <property type="term" value="F:3 iron, 4 sulfur cluster binding"/>
    <property type="evidence" value="ECO:0007669"/>
    <property type="project" value="UniProtKB-KW"/>
</dbReference>
<organism evidence="16 17">
    <name type="scientific">Paenibacillus naphthalenovorans</name>
    <dbReference type="NCBI Taxonomy" id="162209"/>
    <lineage>
        <taxon>Bacteria</taxon>
        <taxon>Bacillati</taxon>
        <taxon>Bacillota</taxon>
        <taxon>Bacilli</taxon>
        <taxon>Bacillales</taxon>
        <taxon>Paenibacillaceae</taxon>
        <taxon>Paenibacillus</taxon>
    </lineage>
</organism>
<keyword evidence="17" id="KW-1185">Reference proteome</keyword>
<sequence>MQRHEQSLDLSTNRLLTTREVTVSLLTTRMNEVMRNEGRFQNLLATEHDSCGIICIVEKDGFPSRDNIQKTVDALVKMEHRSGFINGEGDGCGILTDIPRALWEKKLTEAGLDGKLAYDERFSIAHIFVPRKLDISVAEMQKGIRELFSQFQVNILLEQENEVDSSVLGPNGRNDEPTFWQIAALCEKQEVKVADHLFELHVAIESKYNVHVATLSNVTAAYKVMGAASILPKYFNDTRDPLFAAQVTIGHNRYSTNTQSSFFRVQPFSLLGHNGEINTVKKLRLEADMVGVPLVDGGSDSQDMNRTIETFIHRFGLSLFEAMEVVFPPILNEMKLYRPELQDLYVYYRQTWGHYAQGPAGIVSRYGNECIFSVDALGLRPVWMVESETSLYFSSEQGVITVGEMVADPKPIAPGEKIGVILTPGEHVQVIPYHQVQNIVLSRAQARIGFEGLRKHLHNELPPVEAAPSADITPTDALYSSFGWDRDGIQMIESTAQTGAEPIRSLGHDSPHAALNPERVNIPDFIKESVAVVTNPAIDRDREMEHFSTRVVVGPRPSLYGQPDDRLRIELLYPVVLEGSNGIDSLTELNQPSFEQLVALFGAHNGDAVATLSTTFARGTSLKEALEKLAADAVQAVRNGAMLLILDDSEAHQNDRLWMDPHLAVSKVDIALRAEKLGHGDNLRRQTTLVLRSASIRNLHDIAVACGLGADVLSPYLLFATASSKDGALAARKVFTALMKGLEKVISTIGTHELRGYTRFFSSIGLKPELAEVLDIVNYLGSDNAGTGFAELEADAEARYNDFTNPKAKAARNFRFFQRMWKALGDTASGAAPYSDYRDKLREEEKKNPISIRHVADFNFEKAYAEGRKPLDPSQVNIGIGDHDLPMLISSMSFGSQNETAFRAYAEAGERLNMVTMNGEGGEIKDMLGRYKRTRGAQVASGRFGVNVELANAVAFLEIKIGQGAKPGEGGHLPGSKVTAKIAAARNATVGSDLISPSNNHDIYSIEDLAQIISELKEASGRKAKIIVKIPVVPGIGTIAVGVAKAGADVITLSGFDGGTGAARIHSITHVGLPTEIGTKLAHLALIDAGLRHKVELWSDGGMKSGADVVKMFMLGANRVGFGSIAMQAIGCTTCRGCHLDTCHVGIATQIDSMEEAEEKGLRRFVPRVYDTAVESLVRLFSGIGEEIREIVAQLGFKNAQELVGRSDLLQQTSHLESIDLSDLLRPAPISFAAAKDAEREVAAAVSSDIRIAAGAEGQEFFPDAVSFAAPVERTWSKVDAESRILGSRYASHRVRDRFDGSYDELPPVNITMTDGSVPGNGLAAFNARGVEITVHGGAEDGVGKMSLGGKVSILKAPSKHKQFINGSVGKSFGYGAQKGLFLIQGNADTRACIRFSGADVVFGGEITSPLRDELGGLAARANLKGFAFEYMTNGRAVVLGDPGPWICAGMTGGVIYQRLVPEMGLDQAAIERRIAKGAKVKIEAVGPQSIKDLNELLGAYRDALASSGQPEAAAKIEDLLNNLQANFVRIAPVGLQADQSVATE</sequence>
<accession>A0A0U2VU42</accession>
<protein>
    <submittedName>
        <fullName evidence="16">Glutamate synthase</fullName>
    </submittedName>
</protein>
<feature type="domain" description="Glutamine amidotransferase type-2" evidence="15">
    <location>
        <begin position="51"/>
        <end position="423"/>
    </location>
</feature>
<dbReference type="OrthoDB" id="9758182at2"/>
<evidence type="ECO:0000313" key="16">
    <source>
        <dbReference type="EMBL" id="ALS24198.1"/>
    </source>
</evidence>
<dbReference type="Pfam" id="PF01645">
    <property type="entry name" value="Glu_synthase"/>
    <property type="match status" value="1"/>
</dbReference>
<comment type="cofactor">
    <cofactor evidence="2">
        <name>[3Fe-4S] cluster</name>
        <dbReference type="ChEBI" id="CHEBI:21137"/>
    </cofactor>
</comment>
<keyword evidence="9" id="KW-0560">Oxidoreductase</keyword>
<dbReference type="SUPFAM" id="SSF51395">
    <property type="entry name" value="FMN-linked oxidoreductases"/>
    <property type="match status" value="1"/>
</dbReference>
<dbReference type="Gene3D" id="3.20.20.70">
    <property type="entry name" value="Aldolase class I"/>
    <property type="match status" value="2"/>
</dbReference>
<dbReference type="InterPro" id="IPR002489">
    <property type="entry name" value="Glu_synth_asu_C"/>
</dbReference>
<dbReference type="Proteomes" id="UP000061660">
    <property type="component" value="Chromosome"/>
</dbReference>
<dbReference type="Pfam" id="PF01493">
    <property type="entry name" value="GXGXG"/>
    <property type="match status" value="1"/>
</dbReference>
<evidence type="ECO:0000256" key="8">
    <source>
        <dbReference type="ARBA" id="ARBA00022962"/>
    </source>
</evidence>
<evidence type="ECO:0000256" key="9">
    <source>
        <dbReference type="ARBA" id="ARBA00023002"/>
    </source>
</evidence>
<dbReference type="KEGG" id="pnp:IJ22_38670"/>
<evidence type="ECO:0000256" key="7">
    <source>
        <dbReference type="ARBA" id="ARBA00022723"/>
    </source>
</evidence>
<comment type="pathway">
    <text evidence="14">Amino-acid biosynthesis.</text>
</comment>
<evidence type="ECO:0000256" key="13">
    <source>
        <dbReference type="ARBA" id="ARBA00023291"/>
    </source>
</evidence>
<evidence type="ECO:0000256" key="2">
    <source>
        <dbReference type="ARBA" id="ARBA00001927"/>
    </source>
</evidence>
<dbReference type="EMBL" id="CP013652">
    <property type="protein sequence ID" value="ALS24198.1"/>
    <property type="molecule type" value="Genomic_DNA"/>
</dbReference>
<reference evidence="17" key="1">
    <citation type="submission" date="2015-12" db="EMBL/GenBank/DDBJ databases">
        <title>Complete genome sequences of two moderately thermophilic Paenibacillus species.</title>
        <authorList>
            <person name="Butler R.III."/>
            <person name="Wang J."/>
            <person name="Stark B.C."/>
            <person name="Pombert J.-F."/>
        </authorList>
    </citation>
    <scope>NUCLEOTIDE SEQUENCE [LARGE SCALE GENOMIC DNA]</scope>
    <source>
        <strain evidence="17">32O-Y</strain>
    </source>
</reference>
<dbReference type="CDD" id="cd02808">
    <property type="entry name" value="GltS_FMN"/>
    <property type="match status" value="1"/>
</dbReference>
<dbReference type="Pfam" id="PF00310">
    <property type="entry name" value="GATase_2"/>
    <property type="match status" value="1"/>
</dbReference>
<gene>
    <name evidence="16" type="ORF">IJ22_38670</name>
</gene>
<name>A0A0U2VU42_9BACL</name>
<dbReference type="GO" id="GO:0006537">
    <property type="term" value="P:glutamate biosynthetic process"/>
    <property type="evidence" value="ECO:0007669"/>
    <property type="project" value="UniProtKB-KW"/>
</dbReference>
<evidence type="ECO:0000256" key="5">
    <source>
        <dbReference type="ARBA" id="ARBA00022630"/>
    </source>
</evidence>
<evidence type="ECO:0000256" key="4">
    <source>
        <dbReference type="ARBA" id="ARBA00022605"/>
    </source>
</evidence>
<dbReference type="GO" id="GO:0046872">
    <property type="term" value="F:metal ion binding"/>
    <property type="evidence" value="ECO:0007669"/>
    <property type="project" value="UniProtKB-KW"/>
</dbReference>
<dbReference type="InterPro" id="IPR002932">
    <property type="entry name" value="Glu_synthdom"/>
</dbReference>
<dbReference type="STRING" id="162209.IJ22_38670"/>
<dbReference type="PANTHER" id="PTHR11938">
    <property type="entry name" value="FAD NADPH DEHYDROGENASE/OXIDOREDUCTASE"/>
    <property type="match status" value="1"/>
</dbReference>
<evidence type="ECO:0000256" key="1">
    <source>
        <dbReference type="ARBA" id="ARBA00001917"/>
    </source>
</evidence>